<sequence>VVVALGRLPSSGMKDAGTRPDSTEDPPVCWPVHMKSVMDQTSLDWCGSRRKPAQNPQLKIMKFAPI</sequence>
<evidence type="ECO:0000313" key="3">
    <source>
        <dbReference type="EMBL" id="GBN52751.1"/>
    </source>
</evidence>
<proteinExistence type="predicted"/>
<feature type="region of interest" description="Disordered" evidence="1">
    <location>
        <begin position="1"/>
        <end position="27"/>
    </location>
</feature>
<evidence type="ECO:0000313" key="4">
    <source>
        <dbReference type="Proteomes" id="UP000499080"/>
    </source>
</evidence>
<protein>
    <submittedName>
        <fullName evidence="2">Uncharacterized protein</fullName>
    </submittedName>
</protein>
<evidence type="ECO:0000313" key="2">
    <source>
        <dbReference type="EMBL" id="GBN52740.1"/>
    </source>
</evidence>
<name>A0A4Y2PQB1_ARAVE</name>
<dbReference type="EMBL" id="BGPR01134130">
    <property type="protein sequence ID" value="GBN52751.1"/>
    <property type="molecule type" value="Genomic_DNA"/>
</dbReference>
<evidence type="ECO:0000256" key="1">
    <source>
        <dbReference type="SAM" id="MobiDB-lite"/>
    </source>
</evidence>
<reference evidence="2 4" key="1">
    <citation type="journal article" date="2019" name="Sci. Rep.">
        <title>Orb-weaving spider Araneus ventricosus genome elucidates the spidroin gene catalogue.</title>
        <authorList>
            <person name="Kono N."/>
            <person name="Nakamura H."/>
            <person name="Ohtoshi R."/>
            <person name="Moran D.A.P."/>
            <person name="Shinohara A."/>
            <person name="Yoshida Y."/>
            <person name="Fujiwara M."/>
            <person name="Mori M."/>
            <person name="Tomita M."/>
            <person name="Arakawa K."/>
        </authorList>
    </citation>
    <scope>NUCLEOTIDE SEQUENCE [LARGE SCALE GENOMIC DNA]</scope>
</reference>
<accession>A0A4Y2PQB1</accession>
<dbReference type="AlphaFoldDB" id="A0A4Y2PQB1"/>
<dbReference type="EMBL" id="BGPR01134124">
    <property type="protein sequence ID" value="GBN52740.1"/>
    <property type="molecule type" value="Genomic_DNA"/>
</dbReference>
<gene>
    <name evidence="2" type="ORF">AVEN_131406_1</name>
    <name evidence="3" type="ORF">AVEN_170558_1</name>
</gene>
<dbReference type="Proteomes" id="UP000499080">
    <property type="component" value="Unassembled WGS sequence"/>
</dbReference>
<keyword evidence="4" id="KW-1185">Reference proteome</keyword>
<comment type="caution">
    <text evidence="2">The sequence shown here is derived from an EMBL/GenBank/DDBJ whole genome shotgun (WGS) entry which is preliminary data.</text>
</comment>
<organism evidence="2 4">
    <name type="scientific">Araneus ventricosus</name>
    <name type="common">Orbweaver spider</name>
    <name type="synonym">Epeira ventricosa</name>
    <dbReference type="NCBI Taxonomy" id="182803"/>
    <lineage>
        <taxon>Eukaryota</taxon>
        <taxon>Metazoa</taxon>
        <taxon>Ecdysozoa</taxon>
        <taxon>Arthropoda</taxon>
        <taxon>Chelicerata</taxon>
        <taxon>Arachnida</taxon>
        <taxon>Araneae</taxon>
        <taxon>Araneomorphae</taxon>
        <taxon>Entelegynae</taxon>
        <taxon>Araneoidea</taxon>
        <taxon>Araneidae</taxon>
        <taxon>Araneus</taxon>
    </lineage>
</organism>
<feature type="non-terminal residue" evidence="2">
    <location>
        <position position="1"/>
    </location>
</feature>